<gene>
    <name evidence="2" type="ORF">GCM10009038_24380</name>
</gene>
<dbReference type="Proteomes" id="UP000646745">
    <property type="component" value="Unassembled WGS sequence"/>
</dbReference>
<protein>
    <submittedName>
        <fullName evidence="2">Uncharacterized protein</fullName>
    </submittedName>
</protein>
<keyword evidence="3" id="KW-1185">Reference proteome</keyword>
<accession>A0ABQ3E2Q8</accession>
<feature type="region of interest" description="Disordered" evidence="1">
    <location>
        <begin position="1"/>
        <end position="31"/>
    </location>
</feature>
<organism evidence="2 3">
    <name type="scientific">Salinicola rhizosphaerae</name>
    <dbReference type="NCBI Taxonomy" id="1443141"/>
    <lineage>
        <taxon>Bacteria</taxon>
        <taxon>Pseudomonadati</taxon>
        <taxon>Pseudomonadota</taxon>
        <taxon>Gammaproteobacteria</taxon>
        <taxon>Oceanospirillales</taxon>
        <taxon>Halomonadaceae</taxon>
        <taxon>Salinicola</taxon>
    </lineage>
</organism>
<feature type="compositionally biased region" description="Basic and acidic residues" evidence="1">
    <location>
        <begin position="7"/>
        <end position="18"/>
    </location>
</feature>
<evidence type="ECO:0000313" key="3">
    <source>
        <dbReference type="Proteomes" id="UP000646745"/>
    </source>
</evidence>
<reference evidence="3" key="1">
    <citation type="journal article" date="2019" name="Int. J. Syst. Evol. Microbiol.">
        <title>The Global Catalogue of Microorganisms (GCM) 10K type strain sequencing project: providing services to taxonomists for standard genome sequencing and annotation.</title>
        <authorList>
            <consortium name="The Broad Institute Genomics Platform"/>
            <consortium name="The Broad Institute Genome Sequencing Center for Infectious Disease"/>
            <person name="Wu L."/>
            <person name="Ma J."/>
        </authorList>
    </citation>
    <scope>NUCLEOTIDE SEQUENCE [LARGE SCALE GENOMIC DNA]</scope>
    <source>
        <strain evidence="3">KCTC 32998</strain>
    </source>
</reference>
<name>A0ABQ3E2Q8_9GAMM</name>
<sequence>MAAKPQPQEKQDAPKATEEQSTAPVDQKAPYKPALVRLRVRTKQTGAKRAAIGLVFTGSWQTVEIARNHSAHKELLANAGLVVEQLPASGSKTN</sequence>
<dbReference type="RefSeq" id="WP_189444989.1">
    <property type="nucleotide sequence ID" value="NZ_BMZI01000005.1"/>
</dbReference>
<dbReference type="EMBL" id="BMZI01000005">
    <property type="protein sequence ID" value="GHB24421.1"/>
    <property type="molecule type" value="Genomic_DNA"/>
</dbReference>
<evidence type="ECO:0000256" key="1">
    <source>
        <dbReference type="SAM" id="MobiDB-lite"/>
    </source>
</evidence>
<proteinExistence type="predicted"/>
<evidence type="ECO:0000313" key="2">
    <source>
        <dbReference type="EMBL" id="GHB24421.1"/>
    </source>
</evidence>
<comment type="caution">
    <text evidence="2">The sequence shown here is derived from an EMBL/GenBank/DDBJ whole genome shotgun (WGS) entry which is preliminary data.</text>
</comment>